<dbReference type="AlphaFoldDB" id="A0A1X7SFS3"/>
<evidence type="ECO:0000259" key="1">
    <source>
        <dbReference type="Pfam" id="PF21884"/>
    </source>
</evidence>
<dbReference type="PANTHER" id="PTHR44029">
    <property type="entry name" value="DNAJ HOMOLOG SUBFAMILY C MEMBER 21"/>
    <property type="match status" value="1"/>
</dbReference>
<dbReference type="PANTHER" id="PTHR44029:SF1">
    <property type="entry name" value="DNAJ HOMOLOG SUBFAMILY C MEMBER 21"/>
    <property type="match status" value="1"/>
</dbReference>
<dbReference type="STRING" id="400682.A0A1X7SFS3"/>
<protein>
    <recommendedName>
        <fullName evidence="1">Zuotin-like zuotin homology domain-containing protein</fullName>
    </recommendedName>
</protein>
<sequence>EESLLYLPPFGQSTSNYEEVVHPFYAHWQSFSTQRPYHWLNKYDRTQAANRKVEKLMEKDNKKIRDAAKKKRNETVRQLVAYVRKRDKRVIEYRKTLAKREIERKKKINEQKAAEAKKRLEVPYGGFLNSSL</sequence>
<dbReference type="OrthoDB" id="552049at2759"/>
<evidence type="ECO:0000313" key="2">
    <source>
        <dbReference type="EnsemblMetazoa" id="Aqu2.1.00931_001"/>
    </source>
</evidence>
<dbReference type="InterPro" id="IPR054076">
    <property type="entry name" value="ZUO1-like_ZHD"/>
</dbReference>
<organism evidence="2">
    <name type="scientific">Amphimedon queenslandica</name>
    <name type="common">Sponge</name>
    <dbReference type="NCBI Taxonomy" id="400682"/>
    <lineage>
        <taxon>Eukaryota</taxon>
        <taxon>Metazoa</taxon>
        <taxon>Porifera</taxon>
        <taxon>Demospongiae</taxon>
        <taxon>Heteroscleromorpha</taxon>
        <taxon>Haplosclerida</taxon>
        <taxon>Niphatidae</taxon>
        <taxon>Amphimedon</taxon>
    </lineage>
</organism>
<proteinExistence type="predicted"/>
<reference evidence="2" key="1">
    <citation type="submission" date="2017-05" db="UniProtKB">
        <authorList>
            <consortium name="EnsemblMetazoa"/>
        </authorList>
    </citation>
    <scope>IDENTIFICATION</scope>
</reference>
<accession>A0A1X7SFS3</accession>
<dbReference type="GO" id="GO:0005737">
    <property type="term" value="C:cytoplasm"/>
    <property type="evidence" value="ECO:0007669"/>
    <property type="project" value="TreeGrafter"/>
</dbReference>
<feature type="domain" description="Zuotin-like zuotin homology" evidence="1">
    <location>
        <begin position="7"/>
        <end position="90"/>
    </location>
</feature>
<dbReference type="InParanoid" id="A0A1X7SFS3"/>
<name>A0A1X7SFS3_AMPQE</name>
<dbReference type="Pfam" id="PF21884">
    <property type="entry name" value="ZUO1-like_ZHD"/>
    <property type="match status" value="1"/>
</dbReference>
<dbReference type="InterPro" id="IPR051964">
    <property type="entry name" value="Chaperone_stress_response"/>
</dbReference>
<dbReference type="EnsemblMetazoa" id="Aqu2.1.00931_001">
    <property type="protein sequence ID" value="Aqu2.1.00931_001"/>
    <property type="gene ID" value="Aqu2.1.00931"/>
</dbReference>